<feature type="region of interest" description="Disordered" evidence="4">
    <location>
        <begin position="456"/>
        <end position="482"/>
    </location>
</feature>
<dbReference type="GO" id="GO:0016491">
    <property type="term" value="F:oxidoreductase activity"/>
    <property type="evidence" value="ECO:0007669"/>
    <property type="project" value="UniProtKB-KW"/>
</dbReference>
<dbReference type="Gene3D" id="2.130.10.10">
    <property type="entry name" value="YVTN repeat-like/Quinoprotein amine dehydrogenase"/>
    <property type="match status" value="1"/>
</dbReference>
<comment type="caution">
    <text evidence="8">The sequence shown here is derived from an EMBL/GenBank/DDBJ whole genome shotgun (WGS) entry which is preliminary data.</text>
</comment>
<protein>
    <submittedName>
        <fullName evidence="8">Quinon protein alcohol dehydrogenase-like superfamily</fullName>
    </submittedName>
</protein>
<dbReference type="Gene3D" id="2.140.10.10">
    <property type="entry name" value="Quinoprotein alcohol dehydrogenase-like superfamily"/>
    <property type="match status" value="1"/>
</dbReference>
<dbReference type="AlphaFoldDB" id="A0AAE0PKF6"/>
<keyword evidence="9" id="KW-1185">Reference proteome</keyword>
<dbReference type="SMART" id="SM00564">
    <property type="entry name" value="PQQ"/>
    <property type="match status" value="4"/>
</dbReference>
<reference evidence="8" key="1">
    <citation type="journal article" date="2023" name="Mol. Phylogenet. Evol.">
        <title>Genome-scale phylogeny and comparative genomics of the fungal order Sordariales.</title>
        <authorList>
            <person name="Hensen N."/>
            <person name="Bonometti L."/>
            <person name="Westerberg I."/>
            <person name="Brannstrom I.O."/>
            <person name="Guillou S."/>
            <person name="Cros-Aarteil S."/>
            <person name="Calhoun S."/>
            <person name="Haridas S."/>
            <person name="Kuo A."/>
            <person name="Mondo S."/>
            <person name="Pangilinan J."/>
            <person name="Riley R."/>
            <person name="LaButti K."/>
            <person name="Andreopoulos B."/>
            <person name="Lipzen A."/>
            <person name="Chen C."/>
            <person name="Yan M."/>
            <person name="Daum C."/>
            <person name="Ng V."/>
            <person name="Clum A."/>
            <person name="Steindorff A."/>
            <person name="Ohm R.A."/>
            <person name="Martin F."/>
            <person name="Silar P."/>
            <person name="Natvig D.O."/>
            <person name="Lalanne C."/>
            <person name="Gautier V."/>
            <person name="Ament-Velasquez S.L."/>
            <person name="Kruys A."/>
            <person name="Hutchinson M.I."/>
            <person name="Powell A.J."/>
            <person name="Barry K."/>
            <person name="Miller A.N."/>
            <person name="Grigoriev I.V."/>
            <person name="Debuchy R."/>
            <person name="Gladieux P."/>
            <person name="Hiltunen Thoren M."/>
            <person name="Johannesson H."/>
        </authorList>
    </citation>
    <scope>NUCLEOTIDE SEQUENCE</scope>
    <source>
        <strain evidence="8">FGSC 1904</strain>
    </source>
</reference>
<evidence type="ECO:0000256" key="1">
    <source>
        <dbReference type="ARBA" id="ARBA00001931"/>
    </source>
</evidence>
<keyword evidence="5" id="KW-0732">Signal</keyword>
<dbReference type="PANTHER" id="PTHR32303">
    <property type="entry name" value="QUINOPROTEIN ALCOHOL DEHYDROGENASE (CYTOCHROME C)"/>
    <property type="match status" value="1"/>
</dbReference>
<feature type="domain" description="Pyrrolo-quinoline quinone repeat" evidence="7">
    <location>
        <begin position="291"/>
        <end position="455"/>
    </location>
</feature>
<dbReference type="Pfam" id="PF13360">
    <property type="entry name" value="PQQ_2"/>
    <property type="match status" value="1"/>
</dbReference>
<evidence type="ECO:0000313" key="8">
    <source>
        <dbReference type="EMBL" id="KAK3401444.1"/>
    </source>
</evidence>
<dbReference type="EMBL" id="JAUTDP010000002">
    <property type="protein sequence ID" value="KAK3401444.1"/>
    <property type="molecule type" value="Genomic_DNA"/>
</dbReference>
<proteinExistence type="inferred from homology"/>
<evidence type="ECO:0000256" key="2">
    <source>
        <dbReference type="ARBA" id="ARBA00008156"/>
    </source>
</evidence>
<comment type="cofactor">
    <cofactor evidence="1">
        <name>pyrroloquinoline quinone</name>
        <dbReference type="ChEBI" id="CHEBI:58442"/>
    </cofactor>
</comment>
<evidence type="ECO:0000259" key="7">
    <source>
        <dbReference type="Pfam" id="PF13360"/>
    </source>
</evidence>
<feature type="chain" id="PRO_5041972290" evidence="5">
    <location>
        <begin position="25"/>
        <end position="561"/>
    </location>
</feature>
<dbReference type="Proteomes" id="UP001281003">
    <property type="component" value="Unassembled WGS sequence"/>
</dbReference>
<gene>
    <name evidence="8" type="ORF">B0T20DRAFT_389402</name>
</gene>
<comment type="similarity">
    <text evidence="2">Belongs to the bacterial PQQ dehydrogenase family.</text>
</comment>
<dbReference type="Pfam" id="PF01011">
    <property type="entry name" value="PQQ"/>
    <property type="match status" value="1"/>
</dbReference>
<keyword evidence="3" id="KW-0560">Oxidoreductase</keyword>
<feature type="domain" description="Pyrrolo-quinoline quinone repeat" evidence="6">
    <location>
        <begin position="34"/>
        <end position="164"/>
    </location>
</feature>
<feature type="compositionally biased region" description="Basic residues" evidence="4">
    <location>
        <begin position="462"/>
        <end position="476"/>
    </location>
</feature>
<reference evidence="8" key="2">
    <citation type="submission" date="2023-07" db="EMBL/GenBank/DDBJ databases">
        <authorList>
            <consortium name="Lawrence Berkeley National Laboratory"/>
            <person name="Haridas S."/>
            <person name="Hensen N."/>
            <person name="Bonometti L."/>
            <person name="Westerberg I."/>
            <person name="Brannstrom I.O."/>
            <person name="Guillou S."/>
            <person name="Cros-Aarteil S."/>
            <person name="Calhoun S."/>
            <person name="Kuo A."/>
            <person name="Mondo S."/>
            <person name="Pangilinan J."/>
            <person name="Riley R."/>
            <person name="LaButti K."/>
            <person name="Andreopoulos B."/>
            <person name="Lipzen A."/>
            <person name="Chen C."/>
            <person name="Yanf M."/>
            <person name="Daum C."/>
            <person name="Ng V."/>
            <person name="Clum A."/>
            <person name="Steindorff A."/>
            <person name="Ohm R."/>
            <person name="Martin F."/>
            <person name="Silar P."/>
            <person name="Natvig D."/>
            <person name="Lalanne C."/>
            <person name="Gautier V."/>
            <person name="Ament-velasquez S.L."/>
            <person name="Kruys A."/>
            <person name="Hutchinson M.I."/>
            <person name="Powell A.J."/>
            <person name="Barry K."/>
            <person name="Miller A.N."/>
            <person name="Grigoriev I.V."/>
            <person name="Debuchy R."/>
            <person name="Gladieux P."/>
            <person name="Thoren M.H."/>
            <person name="Johannesson H."/>
        </authorList>
    </citation>
    <scope>NUCLEOTIDE SEQUENCE</scope>
    <source>
        <strain evidence="8">FGSC 1904</strain>
    </source>
</reference>
<dbReference type="InterPro" id="IPR002372">
    <property type="entry name" value="PQQ_rpt_dom"/>
</dbReference>
<evidence type="ECO:0000313" key="9">
    <source>
        <dbReference type="Proteomes" id="UP001281003"/>
    </source>
</evidence>
<dbReference type="PANTHER" id="PTHR32303:SF10">
    <property type="entry name" value="OUTER MEMBRANE PROTEIN ASSEMBLY FACTOR BAMB"/>
    <property type="match status" value="1"/>
</dbReference>
<dbReference type="SUPFAM" id="SSF50998">
    <property type="entry name" value="Quinoprotein alcohol dehydrogenase-like"/>
    <property type="match status" value="1"/>
</dbReference>
<evidence type="ECO:0000256" key="4">
    <source>
        <dbReference type="SAM" id="MobiDB-lite"/>
    </source>
</evidence>
<organism evidence="8 9">
    <name type="scientific">Sordaria brevicollis</name>
    <dbReference type="NCBI Taxonomy" id="83679"/>
    <lineage>
        <taxon>Eukaryota</taxon>
        <taxon>Fungi</taxon>
        <taxon>Dikarya</taxon>
        <taxon>Ascomycota</taxon>
        <taxon>Pezizomycotina</taxon>
        <taxon>Sordariomycetes</taxon>
        <taxon>Sordariomycetidae</taxon>
        <taxon>Sordariales</taxon>
        <taxon>Sordariaceae</taxon>
        <taxon>Sordaria</taxon>
    </lineage>
</organism>
<dbReference type="InterPro" id="IPR015943">
    <property type="entry name" value="WD40/YVTN_repeat-like_dom_sf"/>
</dbReference>
<evidence type="ECO:0000259" key="6">
    <source>
        <dbReference type="Pfam" id="PF01011"/>
    </source>
</evidence>
<sequence>MLSLSKLFTLILVVAPAALAVADASSSSSSLSKWTGWGGNFLNNRWQPESALTVSNIESLSQVCNKTYPFGVSATPVIEGNMVYYPTWNGDFVALDYTTCQVKWSYNVTQLTLDYAPPNSYQILAYTVSRTSPQIDGNIIYFGTQRWALMVAMDKRTGTLLDTYQVNPHPLAVITQSPTFHNGILFVGTGSYEEPAPLVFPGYKCCTFIGNFIALTFSRTTKKFTLKWDVPTLPSNTAWSGAGVWGSQPSIDESRNQVFFATGNVYSFPPEFAHCANQTSECMPRGVNQEAIIAVDISTGKENWVRRITKMDAWNGGCVATPIDKVNCAQEPPGNDGDFGMAPSFVSAKTSGLEKDVVIAGQKNANIYALDAETGKTVWQVNTSPDFQGGGISWGVAVDDEAVYYNLPYGLGGTNGGLGESTAFYGAVELRTGRKVWEVRVNETGTNSIALTAPTVLGKGGGSKKGRGGQKGKGRKGGKDDDDRLALFPRTGVMDANGAYFYSQGALVFVEKRTGRIVKELVLDTNFNGGIAVQGRYVMFGTGYRNGQSYLGNGTLHVYRV</sequence>
<accession>A0AAE0PKF6</accession>
<feature type="signal peptide" evidence="5">
    <location>
        <begin position="1"/>
        <end position="24"/>
    </location>
</feature>
<dbReference type="InterPro" id="IPR011047">
    <property type="entry name" value="Quinoprotein_ADH-like_sf"/>
</dbReference>
<evidence type="ECO:0000256" key="3">
    <source>
        <dbReference type="ARBA" id="ARBA00023002"/>
    </source>
</evidence>
<dbReference type="InterPro" id="IPR018391">
    <property type="entry name" value="PQQ_b-propeller_rpt"/>
</dbReference>
<name>A0AAE0PKF6_SORBR</name>
<evidence type="ECO:0000256" key="5">
    <source>
        <dbReference type="SAM" id="SignalP"/>
    </source>
</evidence>